<dbReference type="PANTHER" id="PTHR34137">
    <property type="entry name" value="EXODEOXYRIBONUCLEASE 7 SMALL SUBUNIT"/>
    <property type="match status" value="1"/>
</dbReference>
<keyword evidence="4 6" id="KW-0378">Hydrolase</keyword>
<dbReference type="PANTHER" id="PTHR34137:SF1">
    <property type="entry name" value="EXODEOXYRIBONUCLEASE 7 SMALL SUBUNIT"/>
    <property type="match status" value="1"/>
</dbReference>
<name>A0A6N8JJE7_9ACTN</name>
<comment type="subcellular location">
    <subcellularLocation>
        <location evidence="6">Cytoplasm</location>
    </subcellularLocation>
</comment>
<dbReference type="Pfam" id="PF02609">
    <property type="entry name" value="Exonuc_VII_S"/>
    <property type="match status" value="1"/>
</dbReference>
<organism evidence="8 9">
    <name type="scientific">Adlercreutzia mucosicola</name>
    <dbReference type="NCBI Taxonomy" id="580026"/>
    <lineage>
        <taxon>Bacteria</taxon>
        <taxon>Bacillati</taxon>
        <taxon>Actinomycetota</taxon>
        <taxon>Coriobacteriia</taxon>
        <taxon>Eggerthellales</taxon>
        <taxon>Eggerthellaceae</taxon>
        <taxon>Adlercreutzia</taxon>
    </lineage>
</organism>
<dbReference type="Gene3D" id="1.10.287.1040">
    <property type="entry name" value="Exonuclease VII, small subunit"/>
    <property type="match status" value="1"/>
</dbReference>
<evidence type="ECO:0000313" key="8">
    <source>
        <dbReference type="EMBL" id="MVX59993.1"/>
    </source>
</evidence>
<keyword evidence="5 6" id="KW-0269">Exonuclease</keyword>
<keyword evidence="2 6" id="KW-0963">Cytoplasm</keyword>
<comment type="catalytic activity">
    <reaction evidence="6">
        <text>Exonucleolytic cleavage in either 5'- to 3'- or 3'- to 5'-direction to yield nucleoside 5'-phosphates.</text>
        <dbReference type="EC" id="3.1.11.6"/>
    </reaction>
</comment>
<sequence>MEETIETTEDTLAPVDELTFRQALAELESIVAVLESNTLELEDSLASYERGVVLLGSLQKRLAAAEQQVEVLMGELAAAPDDETRDTTLS</sequence>
<dbReference type="SUPFAM" id="SSF116842">
    <property type="entry name" value="XseB-like"/>
    <property type="match status" value="1"/>
</dbReference>
<dbReference type="EMBL" id="WSRR01000001">
    <property type="protein sequence ID" value="MVX59993.1"/>
    <property type="molecule type" value="Genomic_DNA"/>
</dbReference>
<keyword evidence="3 6" id="KW-0540">Nuclease</keyword>
<dbReference type="GO" id="GO:0008855">
    <property type="term" value="F:exodeoxyribonuclease VII activity"/>
    <property type="evidence" value="ECO:0007669"/>
    <property type="project" value="UniProtKB-UniRule"/>
</dbReference>
<dbReference type="InterPro" id="IPR037004">
    <property type="entry name" value="Exonuc_VII_ssu_sf"/>
</dbReference>
<comment type="similarity">
    <text evidence="1 6">Belongs to the XseB family.</text>
</comment>
<comment type="subunit">
    <text evidence="6">Heterooligomer composed of large and small subunits.</text>
</comment>
<dbReference type="OrthoDB" id="3174734at2"/>
<dbReference type="AlphaFoldDB" id="A0A6N8JJE7"/>
<dbReference type="EC" id="3.1.11.6" evidence="6"/>
<comment type="function">
    <text evidence="6">Bidirectionally degrades single-stranded DNA into large acid-insoluble oligonucleotides, which are then degraded further into small acid-soluble oligonucleotides.</text>
</comment>
<dbReference type="GO" id="GO:0005829">
    <property type="term" value="C:cytosol"/>
    <property type="evidence" value="ECO:0007669"/>
    <property type="project" value="TreeGrafter"/>
</dbReference>
<evidence type="ECO:0000256" key="1">
    <source>
        <dbReference type="ARBA" id="ARBA00009998"/>
    </source>
</evidence>
<dbReference type="GO" id="GO:0009318">
    <property type="term" value="C:exodeoxyribonuclease VII complex"/>
    <property type="evidence" value="ECO:0007669"/>
    <property type="project" value="UniProtKB-UniRule"/>
</dbReference>
<dbReference type="RefSeq" id="WP_160344267.1">
    <property type="nucleotide sequence ID" value="NZ_JAOAKZ010000017.1"/>
</dbReference>
<keyword evidence="7" id="KW-0175">Coiled coil</keyword>
<dbReference type="HAMAP" id="MF_00337">
    <property type="entry name" value="Exonuc_7_S"/>
    <property type="match status" value="1"/>
</dbReference>
<evidence type="ECO:0000256" key="6">
    <source>
        <dbReference type="HAMAP-Rule" id="MF_00337"/>
    </source>
</evidence>
<evidence type="ECO:0000256" key="5">
    <source>
        <dbReference type="ARBA" id="ARBA00022839"/>
    </source>
</evidence>
<evidence type="ECO:0000313" key="9">
    <source>
        <dbReference type="Proteomes" id="UP000463388"/>
    </source>
</evidence>
<dbReference type="InterPro" id="IPR003761">
    <property type="entry name" value="Exonuc_VII_S"/>
</dbReference>
<protein>
    <recommendedName>
        <fullName evidence="6">Exodeoxyribonuclease 7 small subunit</fullName>
        <ecNumber evidence="6">3.1.11.6</ecNumber>
    </recommendedName>
    <alternativeName>
        <fullName evidence="6">Exodeoxyribonuclease VII small subunit</fullName>
        <shortName evidence="6">Exonuclease VII small subunit</shortName>
    </alternativeName>
</protein>
<evidence type="ECO:0000256" key="4">
    <source>
        <dbReference type="ARBA" id="ARBA00022801"/>
    </source>
</evidence>
<evidence type="ECO:0000256" key="2">
    <source>
        <dbReference type="ARBA" id="ARBA00022490"/>
    </source>
</evidence>
<reference evidence="8 9" key="1">
    <citation type="submission" date="2019-12" db="EMBL/GenBank/DDBJ databases">
        <title>Microbes associate with the intestines of laboratory mice.</title>
        <authorList>
            <person name="Navarre W."/>
            <person name="Wong E."/>
        </authorList>
    </citation>
    <scope>NUCLEOTIDE SEQUENCE [LARGE SCALE GENOMIC DNA]</scope>
    <source>
        <strain evidence="8 9">NM66_B29</strain>
    </source>
</reference>
<dbReference type="GO" id="GO:0006308">
    <property type="term" value="P:DNA catabolic process"/>
    <property type="evidence" value="ECO:0007669"/>
    <property type="project" value="UniProtKB-UniRule"/>
</dbReference>
<evidence type="ECO:0000256" key="7">
    <source>
        <dbReference type="SAM" id="Coils"/>
    </source>
</evidence>
<evidence type="ECO:0000256" key="3">
    <source>
        <dbReference type="ARBA" id="ARBA00022722"/>
    </source>
</evidence>
<dbReference type="Proteomes" id="UP000463388">
    <property type="component" value="Unassembled WGS sequence"/>
</dbReference>
<proteinExistence type="inferred from homology"/>
<keyword evidence="9" id="KW-1185">Reference proteome</keyword>
<accession>A0A6N8JJE7</accession>
<gene>
    <name evidence="6 8" type="primary">xseB</name>
    <name evidence="8" type="ORF">GKZ27_00675</name>
</gene>
<comment type="caution">
    <text evidence="8">The sequence shown here is derived from an EMBL/GenBank/DDBJ whole genome shotgun (WGS) entry which is preliminary data.</text>
</comment>
<feature type="coiled-coil region" evidence="7">
    <location>
        <begin position="24"/>
        <end position="75"/>
    </location>
</feature>
<dbReference type="NCBIfam" id="TIGR01280">
    <property type="entry name" value="xseB"/>
    <property type="match status" value="1"/>
</dbReference>